<keyword evidence="1" id="KW-0285">Flavoprotein</keyword>
<evidence type="ECO:0000256" key="1">
    <source>
        <dbReference type="ARBA" id="ARBA00022630"/>
    </source>
</evidence>
<gene>
    <name evidence="6" type="primary">fgd_5</name>
    <name evidence="6" type="ORF">ACRB68_33620</name>
</gene>
<evidence type="ECO:0000313" key="7">
    <source>
        <dbReference type="Proteomes" id="UP000487268"/>
    </source>
</evidence>
<organism evidence="6 7">
    <name type="scientific">Actinomadura macrotermitis</name>
    <dbReference type="NCBI Taxonomy" id="2585200"/>
    <lineage>
        <taxon>Bacteria</taxon>
        <taxon>Bacillati</taxon>
        <taxon>Actinomycetota</taxon>
        <taxon>Actinomycetes</taxon>
        <taxon>Streptosporangiales</taxon>
        <taxon>Thermomonosporaceae</taxon>
        <taxon>Actinomadura</taxon>
    </lineage>
</organism>
<dbReference type="Gene3D" id="3.20.20.30">
    <property type="entry name" value="Luciferase-like domain"/>
    <property type="match status" value="1"/>
</dbReference>
<evidence type="ECO:0000313" key="6">
    <source>
        <dbReference type="EMBL" id="MQY05289.1"/>
    </source>
</evidence>
<dbReference type="SUPFAM" id="SSF51679">
    <property type="entry name" value="Bacterial luciferase-like"/>
    <property type="match status" value="1"/>
</dbReference>
<evidence type="ECO:0000256" key="4">
    <source>
        <dbReference type="ARBA" id="ARBA00023033"/>
    </source>
</evidence>
<dbReference type="Pfam" id="PF00296">
    <property type="entry name" value="Bac_luciferase"/>
    <property type="match status" value="1"/>
</dbReference>
<dbReference type="InterPro" id="IPR011251">
    <property type="entry name" value="Luciferase-like_dom"/>
</dbReference>
<keyword evidence="3 6" id="KW-0560">Oxidoreductase</keyword>
<comment type="caution">
    <text evidence="6">The sequence shown here is derived from an EMBL/GenBank/DDBJ whole genome shotgun (WGS) entry which is preliminary data.</text>
</comment>
<dbReference type="InterPro" id="IPR036661">
    <property type="entry name" value="Luciferase-like_sf"/>
</dbReference>
<protein>
    <submittedName>
        <fullName evidence="6">F420-dependent glucose-6-phosphate dehydrogenase</fullName>
        <ecNumber evidence="6">1.1.98.2</ecNumber>
    </submittedName>
</protein>
<feature type="domain" description="Luciferase-like" evidence="5">
    <location>
        <begin position="16"/>
        <end position="228"/>
    </location>
</feature>
<dbReference type="RefSeq" id="WP_328594311.1">
    <property type="nucleotide sequence ID" value="NZ_WEGH01000002.1"/>
</dbReference>
<evidence type="ECO:0000256" key="3">
    <source>
        <dbReference type="ARBA" id="ARBA00023002"/>
    </source>
</evidence>
<dbReference type="EC" id="1.1.98.2" evidence="6"/>
<dbReference type="GO" id="GO:0008726">
    <property type="term" value="F:alkanesulfonate monooxygenase activity"/>
    <property type="evidence" value="ECO:0007669"/>
    <property type="project" value="TreeGrafter"/>
</dbReference>
<accession>A0A7K0BVT8</accession>
<keyword evidence="2" id="KW-0288">FMN</keyword>
<dbReference type="Proteomes" id="UP000487268">
    <property type="component" value="Unassembled WGS sequence"/>
</dbReference>
<name>A0A7K0BVT8_9ACTN</name>
<reference evidence="6 7" key="1">
    <citation type="submission" date="2019-10" db="EMBL/GenBank/DDBJ databases">
        <title>Actinomadura rubteroloni sp. nov. and Actinomadura macrotermitis sp. nov., isolated from the gut of fungus growing-termite Macrotermes natalensis.</title>
        <authorList>
            <person name="Benndorf R."/>
            <person name="Martin K."/>
            <person name="Kuefner M."/>
            <person name="De Beer W."/>
            <person name="Kaster A.-K."/>
            <person name="Vollmers J."/>
            <person name="Poulsen M."/>
            <person name="Beemelmanns C."/>
        </authorList>
    </citation>
    <scope>NUCLEOTIDE SEQUENCE [LARGE SCALE GENOMIC DNA]</scope>
    <source>
        <strain evidence="6 7">RB68</strain>
    </source>
</reference>
<dbReference type="AlphaFoldDB" id="A0A7K0BVT8"/>
<keyword evidence="7" id="KW-1185">Reference proteome</keyword>
<evidence type="ECO:0000259" key="5">
    <source>
        <dbReference type="Pfam" id="PF00296"/>
    </source>
</evidence>
<proteinExistence type="predicted"/>
<evidence type="ECO:0000256" key="2">
    <source>
        <dbReference type="ARBA" id="ARBA00022643"/>
    </source>
</evidence>
<dbReference type="EMBL" id="WEGH01000002">
    <property type="protein sequence ID" value="MQY05289.1"/>
    <property type="molecule type" value="Genomic_DNA"/>
</dbReference>
<sequence length="260" mass="28520">MRHALYLPPFGELADPAVLADLSARAEAAGFDGVFLWDHVVRPNQPDLPVCDAWIALAAIAMRTERITIGTRITPLSRRRPQDVARQAVAIDRLSAGRLVLGVGLGADNGGELSKLGEVDDARTRAEMLDEGLDVVCRMWSGEPVTHRGRHYRVDGLRFLPRPVQRPRIPIWVAAQSVKPAPLRRAARFDGLCPETTPDGLRQMLDQIEQQRGDLQDFAVAVGGAPDEDPAPYREAGANWWLVQFPELTSISDVTGVLAD</sequence>
<keyword evidence="4" id="KW-0503">Monooxygenase</keyword>
<dbReference type="GO" id="GO:0052749">
    <property type="term" value="F:glucose-6-phosphate dehydrogenase (coenzyme F420) activity"/>
    <property type="evidence" value="ECO:0007669"/>
    <property type="project" value="UniProtKB-EC"/>
</dbReference>
<dbReference type="PANTHER" id="PTHR42847">
    <property type="entry name" value="ALKANESULFONATE MONOOXYGENASE"/>
    <property type="match status" value="1"/>
</dbReference>
<dbReference type="GO" id="GO:0046306">
    <property type="term" value="P:alkanesulfonate catabolic process"/>
    <property type="evidence" value="ECO:0007669"/>
    <property type="project" value="TreeGrafter"/>
</dbReference>
<dbReference type="InterPro" id="IPR050172">
    <property type="entry name" value="SsuD_RutA_monooxygenase"/>
</dbReference>
<dbReference type="PANTHER" id="PTHR42847:SF4">
    <property type="entry name" value="ALKANESULFONATE MONOOXYGENASE-RELATED"/>
    <property type="match status" value="1"/>
</dbReference>